<dbReference type="InterPro" id="IPR051201">
    <property type="entry name" value="Chloro_Bact_Ser_Proteases"/>
</dbReference>
<dbReference type="Proteomes" id="UP001304298">
    <property type="component" value="Unassembled WGS sequence"/>
</dbReference>
<feature type="compositionally biased region" description="Pro residues" evidence="3">
    <location>
        <begin position="107"/>
        <end position="116"/>
    </location>
</feature>
<dbReference type="CDD" id="cd06779">
    <property type="entry name" value="cpPDZ_Deg_HtrA-like"/>
    <property type="match status" value="1"/>
</dbReference>
<evidence type="ECO:0000313" key="7">
    <source>
        <dbReference type="Proteomes" id="UP001304298"/>
    </source>
</evidence>
<evidence type="ECO:0000256" key="1">
    <source>
        <dbReference type="ARBA" id="ARBA00022670"/>
    </source>
</evidence>
<keyword evidence="4" id="KW-0472">Membrane</keyword>
<feature type="transmembrane region" description="Helical" evidence="4">
    <location>
        <begin position="125"/>
        <end position="147"/>
    </location>
</feature>
<accession>A0ABU5QVL5</accession>
<feature type="compositionally biased region" description="Basic and acidic residues" evidence="3">
    <location>
        <begin position="81"/>
        <end position="90"/>
    </location>
</feature>
<dbReference type="Pfam" id="PF13180">
    <property type="entry name" value="PDZ_2"/>
    <property type="match status" value="1"/>
</dbReference>
<reference evidence="6 7" key="1">
    <citation type="submission" date="2023-12" db="EMBL/GenBank/DDBJ databases">
        <title>Amycolatopsis sp. V23-08.</title>
        <authorList>
            <person name="Somphong A."/>
        </authorList>
    </citation>
    <scope>NUCLEOTIDE SEQUENCE [LARGE SCALE GENOMIC DNA]</scope>
    <source>
        <strain evidence="6 7">V23-08</strain>
    </source>
</reference>
<protein>
    <submittedName>
        <fullName evidence="6">Trypsin-like peptidase domain-containing protein</fullName>
    </submittedName>
</protein>
<proteinExistence type="predicted"/>
<keyword evidence="2" id="KW-0378">Hydrolase</keyword>
<dbReference type="InterPro" id="IPR009003">
    <property type="entry name" value="Peptidase_S1_PA"/>
</dbReference>
<dbReference type="Gene3D" id="2.40.10.120">
    <property type="match status" value="1"/>
</dbReference>
<keyword evidence="4" id="KW-1133">Transmembrane helix</keyword>
<dbReference type="InterPro" id="IPR001478">
    <property type="entry name" value="PDZ"/>
</dbReference>
<comment type="caution">
    <text evidence="6">The sequence shown here is derived from an EMBL/GenBank/DDBJ whole genome shotgun (WGS) entry which is preliminary data.</text>
</comment>
<evidence type="ECO:0000256" key="2">
    <source>
        <dbReference type="ARBA" id="ARBA00022801"/>
    </source>
</evidence>
<name>A0ABU5QVL5_9PSEU</name>
<dbReference type="SMART" id="SM00228">
    <property type="entry name" value="PDZ"/>
    <property type="match status" value="1"/>
</dbReference>
<dbReference type="PANTHER" id="PTHR43343:SF3">
    <property type="entry name" value="PROTEASE DO-LIKE 8, CHLOROPLASTIC"/>
    <property type="match status" value="1"/>
</dbReference>
<dbReference type="Gene3D" id="2.30.42.10">
    <property type="match status" value="1"/>
</dbReference>
<dbReference type="SUPFAM" id="SSF50494">
    <property type="entry name" value="Trypsin-like serine proteases"/>
    <property type="match status" value="1"/>
</dbReference>
<dbReference type="SUPFAM" id="SSF50156">
    <property type="entry name" value="PDZ domain-like"/>
    <property type="match status" value="1"/>
</dbReference>
<evidence type="ECO:0000256" key="4">
    <source>
        <dbReference type="SAM" id="Phobius"/>
    </source>
</evidence>
<organism evidence="6 7">
    <name type="scientific">Amycolatopsis heterodermiae</name>
    <dbReference type="NCBI Taxonomy" id="3110235"/>
    <lineage>
        <taxon>Bacteria</taxon>
        <taxon>Bacillati</taxon>
        <taxon>Actinomycetota</taxon>
        <taxon>Actinomycetes</taxon>
        <taxon>Pseudonocardiales</taxon>
        <taxon>Pseudonocardiaceae</taxon>
        <taxon>Amycolatopsis</taxon>
    </lineage>
</organism>
<evidence type="ECO:0000313" key="6">
    <source>
        <dbReference type="EMBL" id="MEA5357960.1"/>
    </source>
</evidence>
<keyword evidence="4" id="KW-0812">Transmembrane</keyword>
<feature type="compositionally biased region" description="Polar residues" evidence="3">
    <location>
        <begin position="20"/>
        <end position="29"/>
    </location>
</feature>
<feature type="compositionally biased region" description="Low complexity" evidence="3">
    <location>
        <begin position="30"/>
        <end position="58"/>
    </location>
</feature>
<dbReference type="Pfam" id="PF13365">
    <property type="entry name" value="Trypsin_2"/>
    <property type="match status" value="1"/>
</dbReference>
<gene>
    <name evidence="6" type="ORF">VA596_00315</name>
</gene>
<dbReference type="PRINTS" id="PR00834">
    <property type="entry name" value="PROTEASES2C"/>
</dbReference>
<sequence length="485" mass="49234">MSEYDRRPQGGEYPYGQDPYGQNSYGQDSYGQEFYGQGQGEHPQGYYQPGYYQPQGQPRDQWGRPYPPQYTQPNAQPPYGREGHPYDAYRPEGGPHGFYGQEGPGYAYPPPAYQPPPRKRSPLRALTVAVVAIALAVVAGLGIGHLISANSPSASGNQNFGFSGQPSTSATVLDAAAVAAKVNPAIVNVNTELGLQGAAAAGTGIVLTADGEVLTNNHVVAGATSIKVTSIGTGDTYTAHVVGYDRSEDVAVIQLEDASGLPTAAIGDSSKVKVGDQILGLGNAGGRGGDPVPAPGTVAALDQSITASDESSGSSEQLTGLIQVKANIESGDSGGPLVNADAQVIGVDTAASTGYQLNGRRSGAGGQGFAIPINQAIDIAHQIVAGTATDKIHIGKTAFIGVSVADGQGGGAQVRDVVARGPAQKAGLAAGDVITAINGQPIDSATTLTNVMDTHHPGDQLTLTVSGASGASQQLQVTAAEGPVG</sequence>
<keyword evidence="1" id="KW-0645">Protease</keyword>
<dbReference type="InterPro" id="IPR036034">
    <property type="entry name" value="PDZ_sf"/>
</dbReference>
<dbReference type="PROSITE" id="PS50106">
    <property type="entry name" value="PDZ"/>
    <property type="match status" value="1"/>
</dbReference>
<evidence type="ECO:0000259" key="5">
    <source>
        <dbReference type="PROSITE" id="PS50106"/>
    </source>
</evidence>
<dbReference type="PANTHER" id="PTHR43343">
    <property type="entry name" value="PEPTIDASE S12"/>
    <property type="match status" value="1"/>
</dbReference>
<keyword evidence="7" id="KW-1185">Reference proteome</keyword>
<feature type="region of interest" description="Disordered" evidence="3">
    <location>
        <begin position="1"/>
        <end position="119"/>
    </location>
</feature>
<dbReference type="EMBL" id="JAYFSI010000001">
    <property type="protein sequence ID" value="MEA5357960.1"/>
    <property type="molecule type" value="Genomic_DNA"/>
</dbReference>
<feature type="compositionally biased region" description="Gly residues" evidence="3">
    <location>
        <begin position="94"/>
        <end position="103"/>
    </location>
</feature>
<dbReference type="InterPro" id="IPR001940">
    <property type="entry name" value="Peptidase_S1C"/>
</dbReference>
<feature type="domain" description="PDZ" evidence="5">
    <location>
        <begin position="395"/>
        <end position="469"/>
    </location>
</feature>
<dbReference type="RefSeq" id="WP_323322351.1">
    <property type="nucleotide sequence ID" value="NZ_JAYFSI010000001.1"/>
</dbReference>
<evidence type="ECO:0000256" key="3">
    <source>
        <dbReference type="SAM" id="MobiDB-lite"/>
    </source>
</evidence>